<dbReference type="Proteomes" id="UP000784294">
    <property type="component" value="Unassembled WGS sequence"/>
</dbReference>
<feature type="compositionally biased region" description="Polar residues" evidence="1">
    <location>
        <begin position="261"/>
        <end position="271"/>
    </location>
</feature>
<proteinExistence type="predicted"/>
<protein>
    <submittedName>
        <fullName evidence="2">Uncharacterized protein</fullName>
    </submittedName>
</protein>
<evidence type="ECO:0000313" key="3">
    <source>
        <dbReference type="Proteomes" id="UP000784294"/>
    </source>
</evidence>
<feature type="region of interest" description="Disordered" evidence="1">
    <location>
        <begin position="245"/>
        <end position="271"/>
    </location>
</feature>
<feature type="compositionally biased region" description="Polar residues" evidence="1">
    <location>
        <begin position="98"/>
        <end position="115"/>
    </location>
</feature>
<name>A0A448WRG5_9PLAT</name>
<evidence type="ECO:0000313" key="2">
    <source>
        <dbReference type="EMBL" id="VEL18381.1"/>
    </source>
</evidence>
<dbReference type="EMBL" id="CAAALY010036754">
    <property type="protein sequence ID" value="VEL18381.1"/>
    <property type="molecule type" value="Genomic_DNA"/>
</dbReference>
<accession>A0A448WRG5</accession>
<reference evidence="2" key="1">
    <citation type="submission" date="2018-11" db="EMBL/GenBank/DDBJ databases">
        <authorList>
            <consortium name="Pathogen Informatics"/>
        </authorList>
    </citation>
    <scope>NUCLEOTIDE SEQUENCE</scope>
</reference>
<organism evidence="2 3">
    <name type="scientific">Protopolystoma xenopodis</name>
    <dbReference type="NCBI Taxonomy" id="117903"/>
    <lineage>
        <taxon>Eukaryota</taxon>
        <taxon>Metazoa</taxon>
        <taxon>Spiralia</taxon>
        <taxon>Lophotrochozoa</taxon>
        <taxon>Platyhelminthes</taxon>
        <taxon>Monogenea</taxon>
        <taxon>Polyopisthocotylea</taxon>
        <taxon>Polystomatidea</taxon>
        <taxon>Polystomatidae</taxon>
        <taxon>Protopolystoma</taxon>
    </lineage>
</organism>
<feature type="compositionally biased region" description="Low complexity" evidence="1">
    <location>
        <begin position="79"/>
        <end position="89"/>
    </location>
</feature>
<gene>
    <name evidence="2" type="ORF">PXEA_LOCUS11821</name>
</gene>
<feature type="region of interest" description="Disordered" evidence="1">
    <location>
        <begin position="148"/>
        <end position="169"/>
    </location>
</feature>
<feature type="region of interest" description="Disordered" evidence="1">
    <location>
        <begin position="79"/>
        <end position="115"/>
    </location>
</feature>
<sequence length="343" mass="36976">MTSCEMPISPKAIEPSSVCQTPLMPIEFRVFVAKSATLGDSNTGSRRPRNMKSEEVSEFGNIVGNIRNPVTVLQQKNFTSTSTSTSSSSLCCREKNGSRTTTNRQPENSFVSGFQSQPHRLLLQPDSRIGQLREHMAVLTGIPPIAQLWQPTTGREDEQNEARGSDSADFCSLTEYGQQRLRSHSIRDIDSDGNISSNKPSSLNSPICLEALLIELNCLPSLLPSPSLHLSSACHDSPVSSFTSVSQTTIAEKPKPPASGHPNSFNSTYLPGQTDELYSSNNVVSPAVSASFAACSSRTSYSLRALPETGAQLADKSKSASDQSRTLSELGLQPGQLISLLVR</sequence>
<evidence type="ECO:0000256" key="1">
    <source>
        <dbReference type="SAM" id="MobiDB-lite"/>
    </source>
</evidence>
<comment type="caution">
    <text evidence="2">The sequence shown here is derived from an EMBL/GenBank/DDBJ whole genome shotgun (WGS) entry which is preliminary data.</text>
</comment>
<feature type="compositionally biased region" description="Basic and acidic residues" evidence="1">
    <location>
        <begin position="154"/>
        <end position="166"/>
    </location>
</feature>
<keyword evidence="3" id="KW-1185">Reference proteome</keyword>
<dbReference type="AlphaFoldDB" id="A0A448WRG5"/>